<keyword evidence="1" id="KW-0812">Transmembrane</keyword>
<sequence>MTERERVDAAARAAACADLLALGRPLGRASAALALFALAVLLLGREIPALPLWASLLLALPAQYHALRVAYDERVFRRWSGLWLHDPAAAPADTMAAFDCALGLAPAGRSLADRCRGARRLLQRQLIATVLQLACLVAAALYIRWPY</sequence>
<feature type="transmembrane region" description="Helical" evidence="1">
    <location>
        <begin position="126"/>
        <end position="145"/>
    </location>
</feature>
<feature type="transmembrane region" description="Helical" evidence="1">
    <location>
        <begin position="50"/>
        <end position="71"/>
    </location>
</feature>
<proteinExistence type="predicted"/>
<feature type="transmembrane region" description="Helical" evidence="1">
    <location>
        <begin position="26"/>
        <end position="44"/>
    </location>
</feature>
<name>A1K378_AZOSB</name>
<dbReference type="KEGG" id="azo:azo0666"/>
<protein>
    <submittedName>
        <fullName evidence="2">Conserved hypothetical membrane protein</fullName>
    </submittedName>
</protein>
<keyword evidence="1" id="KW-0472">Membrane</keyword>
<dbReference type="HOGENOM" id="CLU_1764259_0_0_4"/>
<reference evidence="2 3" key="1">
    <citation type="journal article" date="2006" name="Nat. Biotechnol.">
        <title>Complete genome of the mutualistic, N2-fixing grass endophyte Azoarcus sp. strain BH72.</title>
        <authorList>
            <person name="Krause A."/>
            <person name="Ramakumar A."/>
            <person name="Bartels D."/>
            <person name="Battistoni F."/>
            <person name="Bekel T."/>
            <person name="Boch J."/>
            <person name="Boehm M."/>
            <person name="Friedrich F."/>
            <person name="Hurek T."/>
            <person name="Krause L."/>
            <person name="Linke B."/>
            <person name="McHardy A.C."/>
            <person name="Sarkar A."/>
            <person name="Schneiker S."/>
            <person name="Syed A.A."/>
            <person name="Thauer R."/>
            <person name="Vorhoelter F.-J."/>
            <person name="Weidner S."/>
            <person name="Puehler A."/>
            <person name="Reinhold-Hurek B."/>
            <person name="Kaiser O."/>
            <person name="Goesmann A."/>
        </authorList>
    </citation>
    <scope>NUCLEOTIDE SEQUENCE [LARGE SCALE GENOMIC DNA]</scope>
    <source>
        <strain evidence="2 3">BH72</strain>
    </source>
</reference>
<keyword evidence="3" id="KW-1185">Reference proteome</keyword>
<evidence type="ECO:0000313" key="3">
    <source>
        <dbReference type="Proteomes" id="UP000002588"/>
    </source>
</evidence>
<accession>A1K378</accession>
<gene>
    <name evidence="2" type="ordered locus">azo0666</name>
</gene>
<dbReference type="RefSeq" id="WP_011764401.1">
    <property type="nucleotide sequence ID" value="NC_008702.1"/>
</dbReference>
<dbReference type="AlphaFoldDB" id="A1K378"/>
<keyword evidence="1" id="KW-1133">Transmembrane helix</keyword>
<dbReference type="Proteomes" id="UP000002588">
    <property type="component" value="Chromosome"/>
</dbReference>
<dbReference type="EMBL" id="AM406670">
    <property type="protein sequence ID" value="CAL93283.1"/>
    <property type="molecule type" value="Genomic_DNA"/>
</dbReference>
<evidence type="ECO:0000313" key="2">
    <source>
        <dbReference type="EMBL" id="CAL93283.1"/>
    </source>
</evidence>
<organism evidence="2 3">
    <name type="scientific">Azoarcus sp. (strain BH72)</name>
    <dbReference type="NCBI Taxonomy" id="418699"/>
    <lineage>
        <taxon>Bacteria</taxon>
        <taxon>Pseudomonadati</taxon>
        <taxon>Pseudomonadota</taxon>
        <taxon>Betaproteobacteria</taxon>
        <taxon>Rhodocyclales</taxon>
        <taxon>Zoogloeaceae</taxon>
        <taxon>Azoarcus</taxon>
    </lineage>
</organism>
<dbReference type="STRING" id="62928.azo0666"/>
<evidence type="ECO:0000256" key="1">
    <source>
        <dbReference type="SAM" id="Phobius"/>
    </source>
</evidence>